<proteinExistence type="predicted"/>
<name>A0ABV6RKX0_9GAMM</name>
<reference evidence="1 2" key="1">
    <citation type="submission" date="2024-09" db="EMBL/GenBank/DDBJ databases">
        <authorList>
            <person name="Sun Q."/>
            <person name="Mori K."/>
        </authorList>
    </citation>
    <scope>NUCLEOTIDE SEQUENCE [LARGE SCALE GENOMIC DNA]</scope>
    <source>
        <strain evidence="1 2">KCTC 23076</strain>
    </source>
</reference>
<accession>A0ABV6RKX0</accession>
<sequence>MWPDLEPLPVHVPDAQWHALADAYATPPRAYHNFDHVREVLRQFRAVADGSGWRDPASVLFAVLYHDAIYEPGRSDNESRSAGLAREHLACWQPQVDADRVAHLIELTARHGGLSPADVDHDEALFLDCDMAILGAEPTAFAAYDRGIAADYRGVVPPWMYRLNRRRFLKGLLARERLYLSDFFHARLDAQARINLRRAVTEKR</sequence>
<dbReference type="SUPFAM" id="SSF109604">
    <property type="entry name" value="HD-domain/PDEase-like"/>
    <property type="match status" value="1"/>
</dbReference>
<evidence type="ECO:0008006" key="3">
    <source>
        <dbReference type="Google" id="ProtNLM"/>
    </source>
</evidence>
<dbReference type="PANTHER" id="PTHR21174:SF0">
    <property type="entry name" value="HD PHOSPHOHYDROLASE FAMILY PROTEIN-RELATED"/>
    <property type="match status" value="1"/>
</dbReference>
<dbReference type="PANTHER" id="PTHR21174">
    <property type="match status" value="1"/>
</dbReference>
<protein>
    <recommendedName>
        <fullName evidence="3">Metal-dependent HD superfamily phosphohydrolase</fullName>
    </recommendedName>
</protein>
<comment type="caution">
    <text evidence="1">The sequence shown here is derived from an EMBL/GenBank/DDBJ whole genome shotgun (WGS) entry which is preliminary data.</text>
</comment>
<dbReference type="InterPro" id="IPR009218">
    <property type="entry name" value="HD_phosphohydro"/>
</dbReference>
<dbReference type="Proteomes" id="UP001589896">
    <property type="component" value="Unassembled WGS sequence"/>
</dbReference>
<dbReference type="EMBL" id="JBHLTG010000001">
    <property type="protein sequence ID" value="MFC0677632.1"/>
    <property type="molecule type" value="Genomic_DNA"/>
</dbReference>
<evidence type="ECO:0000313" key="2">
    <source>
        <dbReference type="Proteomes" id="UP001589896"/>
    </source>
</evidence>
<organism evidence="1 2">
    <name type="scientific">Lysobacter korlensis</name>
    <dbReference type="NCBI Taxonomy" id="553636"/>
    <lineage>
        <taxon>Bacteria</taxon>
        <taxon>Pseudomonadati</taxon>
        <taxon>Pseudomonadota</taxon>
        <taxon>Gammaproteobacteria</taxon>
        <taxon>Lysobacterales</taxon>
        <taxon>Lysobacteraceae</taxon>
        <taxon>Lysobacter</taxon>
    </lineage>
</organism>
<evidence type="ECO:0000313" key="1">
    <source>
        <dbReference type="EMBL" id="MFC0677632.1"/>
    </source>
</evidence>
<keyword evidence="2" id="KW-1185">Reference proteome</keyword>
<gene>
    <name evidence="1" type="ORF">ACFFGH_07220</name>
</gene>
<dbReference type="RefSeq" id="WP_386666396.1">
    <property type="nucleotide sequence ID" value="NZ_JBHLTG010000001.1"/>
</dbReference>
<dbReference type="Gene3D" id="1.10.3210.10">
    <property type="entry name" value="Hypothetical protein af1432"/>
    <property type="match status" value="1"/>
</dbReference>
<dbReference type="PIRSF" id="PIRSF035170">
    <property type="entry name" value="HD_phosphohydro"/>
    <property type="match status" value="1"/>
</dbReference>